<evidence type="ECO:0000256" key="4">
    <source>
        <dbReference type="ARBA" id="ARBA00022642"/>
    </source>
</evidence>
<dbReference type="InterPro" id="IPR014729">
    <property type="entry name" value="Rossmann-like_a/b/a_fold"/>
</dbReference>
<dbReference type="Gene3D" id="3.40.50.620">
    <property type="entry name" value="HUPs"/>
    <property type="match status" value="1"/>
</dbReference>
<dbReference type="Pfam" id="PF01467">
    <property type="entry name" value="CTP_transf_like"/>
    <property type="match status" value="1"/>
</dbReference>
<dbReference type="SUPFAM" id="SSF52374">
    <property type="entry name" value="Nucleotidylyl transferase"/>
    <property type="match status" value="1"/>
</dbReference>
<evidence type="ECO:0000256" key="1">
    <source>
        <dbReference type="ARBA" id="ARBA00002324"/>
    </source>
</evidence>
<dbReference type="InterPro" id="IPR005248">
    <property type="entry name" value="NadD/NMNAT"/>
</dbReference>
<feature type="domain" description="Cytidyltransferase-like" evidence="13">
    <location>
        <begin position="32"/>
        <end position="212"/>
    </location>
</feature>
<evidence type="ECO:0000256" key="11">
    <source>
        <dbReference type="HAMAP-Rule" id="MF_00244"/>
    </source>
</evidence>
<keyword evidence="15" id="KW-1185">Reference proteome</keyword>
<evidence type="ECO:0000256" key="3">
    <source>
        <dbReference type="ARBA" id="ARBA00009014"/>
    </source>
</evidence>
<evidence type="ECO:0000256" key="7">
    <source>
        <dbReference type="ARBA" id="ARBA00022741"/>
    </source>
</evidence>
<dbReference type="Proteomes" id="UP001516390">
    <property type="component" value="Unassembled WGS sequence"/>
</dbReference>
<keyword evidence="4 11" id="KW-0662">Pyridine nucleotide biosynthesis</keyword>
<evidence type="ECO:0000256" key="2">
    <source>
        <dbReference type="ARBA" id="ARBA00005019"/>
    </source>
</evidence>
<evidence type="ECO:0000256" key="6">
    <source>
        <dbReference type="ARBA" id="ARBA00022695"/>
    </source>
</evidence>
<evidence type="ECO:0000256" key="5">
    <source>
        <dbReference type="ARBA" id="ARBA00022679"/>
    </source>
</evidence>
<keyword evidence="6 11" id="KW-0548">Nucleotidyltransferase</keyword>
<evidence type="ECO:0000256" key="8">
    <source>
        <dbReference type="ARBA" id="ARBA00022840"/>
    </source>
</evidence>
<dbReference type="NCBIfam" id="TIGR00482">
    <property type="entry name" value="nicotinate (nicotinamide) nucleotide adenylyltransferase"/>
    <property type="match status" value="1"/>
</dbReference>
<dbReference type="PANTHER" id="PTHR39321:SF3">
    <property type="entry name" value="PHOSPHOPANTETHEINE ADENYLYLTRANSFERASE"/>
    <property type="match status" value="1"/>
</dbReference>
<organism evidence="14 15">
    <name type="scientific">Bombella favorum</name>
    <dbReference type="NCBI Taxonomy" id="2039164"/>
    <lineage>
        <taxon>Bacteria</taxon>
        <taxon>Pseudomonadati</taxon>
        <taxon>Pseudomonadota</taxon>
        <taxon>Alphaproteobacteria</taxon>
        <taxon>Acetobacterales</taxon>
        <taxon>Acetobacteraceae</taxon>
        <taxon>Bombella</taxon>
    </lineage>
</organism>
<dbReference type="EC" id="2.7.7.18" evidence="11"/>
<feature type="region of interest" description="Disordered" evidence="12">
    <location>
        <begin position="1"/>
        <end position="20"/>
    </location>
</feature>
<reference evidence="14 15" key="1">
    <citation type="submission" date="2017-09" db="EMBL/GenBank/DDBJ databases">
        <authorList>
            <person name="Jakob F."/>
        </authorList>
    </citation>
    <scope>NUCLEOTIDE SEQUENCE [LARGE SCALE GENOMIC DNA]</scope>
    <source>
        <strain evidence="14 15">TMW 2.1880</strain>
    </source>
</reference>
<dbReference type="RefSeq" id="WP_182082306.1">
    <property type="nucleotide sequence ID" value="NZ_NWUS01000003.1"/>
</dbReference>
<comment type="function">
    <text evidence="1 11">Catalyzes the reversible adenylation of nicotinate mononucleotide (NaMN) to nicotinic acid adenine dinucleotide (NaAD).</text>
</comment>
<protein>
    <recommendedName>
        <fullName evidence="11">Probable nicotinate-nucleotide adenylyltransferase</fullName>
        <ecNumber evidence="11">2.7.7.18</ecNumber>
    </recommendedName>
    <alternativeName>
        <fullName evidence="11">Deamido-NAD(+) diphosphorylase</fullName>
    </alternativeName>
    <alternativeName>
        <fullName evidence="11">Deamido-NAD(+) pyrophosphorylase</fullName>
    </alternativeName>
    <alternativeName>
        <fullName evidence="11">Nicotinate mononucleotide adenylyltransferase</fullName>
        <shortName evidence="11">NaMN adenylyltransferase</shortName>
    </alternativeName>
</protein>
<comment type="pathway">
    <text evidence="2 11">Cofactor biosynthesis; NAD(+) biosynthesis; deamido-NAD(+) from nicotinate D-ribonucleotide: step 1/1.</text>
</comment>
<dbReference type="PANTHER" id="PTHR39321">
    <property type="entry name" value="NICOTINATE-NUCLEOTIDE ADENYLYLTRANSFERASE-RELATED"/>
    <property type="match status" value="1"/>
</dbReference>
<comment type="caution">
    <text evidence="14">The sequence shown here is derived from an EMBL/GenBank/DDBJ whole genome shotgun (WGS) entry which is preliminary data.</text>
</comment>
<name>A0ABR5ZPX4_9PROT</name>
<accession>A0ABR5ZPX4</accession>
<evidence type="ECO:0000259" key="13">
    <source>
        <dbReference type="Pfam" id="PF01467"/>
    </source>
</evidence>
<evidence type="ECO:0000313" key="14">
    <source>
        <dbReference type="EMBL" id="MBA5726264.1"/>
    </source>
</evidence>
<gene>
    <name evidence="11" type="primary">nadD</name>
    <name evidence="14" type="ORF">CPA57_08295</name>
</gene>
<evidence type="ECO:0000256" key="9">
    <source>
        <dbReference type="ARBA" id="ARBA00023027"/>
    </source>
</evidence>
<evidence type="ECO:0000313" key="15">
    <source>
        <dbReference type="Proteomes" id="UP001516390"/>
    </source>
</evidence>
<evidence type="ECO:0000256" key="12">
    <source>
        <dbReference type="SAM" id="MobiDB-lite"/>
    </source>
</evidence>
<proteinExistence type="inferred from homology"/>
<dbReference type="InterPro" id="IPR004821">
    <property type="entry name" value="Cyt_trans-like"/>
</dbReference>
<dbReference type="EMBL" id="NWUS01000003">
    <property type="protein sequence ID" value="MBA5726264.1"/>
    <property type="molecule type" value="Genomic_DNA"/>
</dbReference>
<dbReference type="CDD" id="cd02165">
    <property type="entry name" value="NMNAT"/>
    <property type="match status" value="1"/>
</dbReference>
<evidence type="ECO:0000256" key="10">
    <source>
        <dbReference type="ARBA" id="ARBA00048721"/>
    </source>
</evidence>
<keyword evidence="7 11" id="KW-0547">Nucleotide-binding</keyword>
<comment type="similarity">
    <text evidence="3 11">Belongs to the NadD family.</text>
</comment>
<keyword evidence="8 11" id="KW-0067">ATP-binding</keyword>
<comment type="catalytic activity">
    <reaction evidence="10 11">
        <text>nicotinate beta-D-ribonucleotide + ATP + H(+) = deamido-NAD(+) + diphosphate</text>
        <dbReference type="Rhea" id="RHEA:22860"/>
        <dbReference type="ChEBI" id="CHEBI:15378"/>
        <dbReference type="ChEBI" id="CHEBI:30616"/>
        <dbReference type="ChEBI" id="CHEBI:33019"/>
        <dbReference type="ChEBI" id="CHEBI:57502"/>
        <dbReference type="ChEBI" id="CHEBI:58437"/>
        <dbReference type="EC" id="2.7.7.18"/>
    </reaction>
</comment>
<keyword evidence="9 11" id="KW-0520">NAD</keyword>
<dbReference type="HAMAP" id="MF_00244">
    <property type="entry name" value="NaMN_adenylyltr"/>
    <property type="match status" value="1"/>
</dbReference>
<dbReference type="NCBIfam" id="NF000843">
    <property type="entry name" value="PRK00071.2-2"/>
    <property type="match status" value="1"/>
</dbReference>
<dbReference type="GO" id="GO:0016779">
    <property type="term" value="F:nucleotidyltransferase activity"/>
    <property type="evidence" value="ECO:0007669"/>
    <property type="project" value="UniProtKB-KW"/>
</dbReference>
<sequence>MKGHSSLRKPSATPLGAAASRFGDGRRMRIGLLGGSFNPAHEGHIQLARKALARLKLDQVWLMVSPGNPLKARKGMAPFSQRLETAQALADGRRIIAMDIEQKLGQRYTVRTVAMLQQRFPHCRFIWLMGADGLAQFSRWRSWRRLAQLVPIAVLPRPGSIIPALRGRASSVLRRHRHDGRSASLLLEKRSGPGWTFLSAPQNDISSTVLRQKGLFRPSVDQE</sequence>
<keyword evidence="5 11" id="KW-0808">Transferase</keyword>